<comment type="caution">
    <text evidence="1">The sequence shown here is derived from an EMBL/GenBank/DDBJ whole genome shotgun (WGS) entry which is preliminary data.</text>
</comment>
<evidence type="ECO:0008006" key="3">
    <source>
        <dbReference type="Google" id="ProtNLM"/>
    </source>
</evidence>
<dbReference type="AlphaFoldDB" id="A0AAP7ZI56"/>
<dbReference type="InterPro" id="IPR025459">
    <property type="entry name" value="DUF4279"/>
</dbReference>
<reference evidence="1 2" key="1">
    <citation type="submission" date="2017-04" db="EMBL/GenBank/DDBJ databases">
        <title>Genome Announcement: Closed genomes of Ralstonia solanacearum strains K60, UW551, and UW700.</title>
        <authorList>
            <person name="Hayes M."/>
            <person name="Macintyre A.M."/>
            <person name="Allen C."/>
        </authorList>
    </citation>
    <scope>NUCLEOTIDE SEQUENCE [LARGE SCALE GENOMIC DNA]</scope>
    <source>
        <strain evidence="1 2">UW25</strain>
    </source>
</reference>
<name>A0AAP7ZI56_RALSL</name>
<gene>
    <name evidence="1" type="ORF">B7R77_18745</name>
</gene>
<sequence>MHKFKYAVSLRFFSKSADLAEVCSQLKLSPKWLNKIGEPRMSPKGTPLGGVYDCSYCSVIFKPHAEEELHETLERVVADLMRHKDIINAVRRDDGRAEFFIGWYSAGNTGDTFDSELLKKLGELEIDLAFDVYGEDVG</sequence>
<proteinExistence type="predicted"/>
<dbReference type="RefSeq" id="WP_094394375.1">
    <property type="nucleotide sequence ID" value="NZ_NCTK01000002.1"/>
</dbReference>
<dbReference type="Proteomes" id="UP000216164">
    <property type="component" value="Unassembled WGS sequence"/>
</dbReference>
<evidence type="ECO:0000313" key="1">
    <source>
        <dbReference type="EMBL" id="OYQ09036.1"/>
    </source>
</evidence>
<accession>A0AAP7ZI56</accession>
<dbReference type="EMBL" id="NCTK01000002">
    <property type="protein sequence ID" value="OYQ09036.1"/>
    <property type="molecule type" value="Genomic_DNA"/>
</dbReference>
<evidence type="ECO:0000313" key="2">
    <source>
        <dbReference type="Proteomes" id="UP000216164"/>
    </source>
</evidence>
<dbReference type="Pfam" id="PF14106">
    <property type="entry name" value="DUF4279"/>
    <property type="match status" value="1"/>
</dbReference>
<protein>
    <recommendedName>
        <fullName evidence="3">DUF4279 domain-containing protein</fullName>
    </recommendedName>
</protein>
<organism evidence="1 2">
    <name type="scientific">Ralstonia solanacearum K60</name>
    <dbReference type="NCBI Taxonomy" id="1091042"/>
    <lineage>
        <taxon>Bacteria</taxon>
        <taxon>Pseudomonadati</taxon>
        <taxon>Pseudomonadota</taxon>
        <taxon>Betaproteobacteria</taxon>
        <taxon>Burkholderiales</taxon>
        <taxon>Burkholderiaceae</taxon>
        <taxon>Ralstonia</taxon>
        <taxon>Ralstonia solanacearum species complex</taxon>
    </lineage>
</organism>